<evidence type="ECO:0000259" key="5">
    <source>
        <dbReference type="Pfam" id="PF07989"/>
    </source>
</evidence>
<feature type="coiled-coil region" evidence="3">
    <location>
        <begin position="417"/>
        <end position="620"/>
    </location>
</feature>
<dbReference type="EMBL" id="QLLG01000023">
    <property type="protein sequence ID" value="RMX69490.1"/>
    <property type="molecule type" value="Genomic_DNA"/>
</dbReference>
<protein>
    <recommendedName>
        <fullName evidence="5">Centrosomin N-terminal motif 1 domain-containing protein</fullName>
    </recommendedName>
</protein>
<feature type="coiled-coil region" evidence="3">
    <location>
        <begin position="762"/>
        <end position="846"/>
    </location>
</feature>
<feature type="region of interest" description="Disordered" evidence="4">
    <location>
        <begin position="1091"/>
        <end position="1144"/>
    </location>
</feature>
<keyword evidence="3" id="KW-0175">Coiled coil</keyword>
<feature type="compositionally biased region" description="Basic and acidic residues" evidence="4">
    <location>
        <begin position="112"/>
        <end position="124"/>
    </location>
</feature>
<dbReference type="InterPro" id="IPR012943">
    <property type="entry name" value="Cnn_1N"/>
</dbReference>
<proteinExistence type="predicted"/>
<dbReference type="OrthoDB" id="165879at2759"/>
<dbReference type="GO" id="GO:0005737">
    <property type="term" value="C:cytoplasm"/>
    <property type="evidence" value="ECO:0007669"/>
    <property type="project" value="UniProtKB-SubCell"/>
</dbReference>
<feature type="region of interest" description="Disordered" evidence="4">
    <location>
        <begin position="1"/>
        <end position="26"/>
    </location>
</feature>
<evidence type="ECO:0000256" key="1">
    <source>
        <dbReference type="ARBA" id="ARBA00004496"/>
    </source>
</evidence>
<organism evidence="6 7">
    <name type="scientific">Peronospora effusa</name>
    <dbReference type="NCBI Taxonomy" id="542832"/>
    <lineage>
        <taxon>Eukaryota</taxon>
        <taxon>Sar</taxon>
        <taxon>Stramenopiles</taxon>
        <taxon>Oomycota</taxon>
        <taxon>Peronosporomycetes</taxon>
        <taxon>Peronosporales</taxon>
        <taxon>Peronosporaceae</taxon>
        <taxon>Peronospora</taxon>
    </lineage>
</organism>
<accession>A0A3M6VWB1</accession>
<evidence type="ECO:0000256" key="3">
    <source>
        <dbReference type="SAM" id="Coils"/>
    </source>
</evidence>
<keyword evidence="7" id="KW-1185">Reference proteome</keyword>
<evidence type="ECO:0000256" key="2">
    <source>
        <dbReference type="ARBA" id="ARBA00022490"/>
    </source>
</evidence>
<evidence type="ECO:0000313" key="6">
    <source>
        <dbReference type="EMBL" id="RMX69490.1"/>
    </source>
</evidence>
<gene>
    <name evidence="6" type="ORF">DD238_001371</name>
</gene>
<feature type="domain" description="Centrosomin N-terminal motif 1" evidence="5">
    <location>
        <begin position="27"/>
        <end position="101"/>
    </location>
</feature>
<dbReference type="GO" id="GO:0005815">
    <property type="term" value="C:microtubule organizing center"/>
    <property type="evidence" value="ECO:0007669"/>
    <property type="project" value="InterPro"/>
</dbReference>
<feature type="compositionally biased region" description="Polar residues" evidence="4">
    <location>
        <begin position="1"/>
        <end position="19"/>
    </location>
</feature>
<comment type="subcellular location">
    <subcellularLocation>
        <location evidence="1">Cytoplasm</location>
    </subcellularLocation>
</comment>
<feature type="coiled-coil region" evidence="3">
    <location>
        <begin position="258"/>
        <end position="380"/>
    </location>
</feature>
<feature type="compositionally biased region" description="Polar residues" evidence="4">
    <location>
        <begin position="1095"/>
        <end position="1105"/>
    </location>
</feature>
<sequence length="1177" mass="137969">MQSPQRVRNQDDLTMTSTPTHDHSTLLREQEAERERLRMDNFNQALRINFLEERLLRMKQGTDFASEDLETELAQLRITLEERDYELRQRNFSMIRATEALDMLHGKLQEAQETAARARKDAQKEAQAQLQQHLEERGSVDAEMAEKWRLEVETTRKREQVNLEKNQQLEQEVERQRKDMRTLMTQMQELKEVRMQEQRQVELTSQREQQKLQQMEMDHIKISAEAEHYKIISKQRDEQVTVLQLQIETMRQETQTLDDQYQVKLKRMEEQVQQQMQQLHRESENYRTEHTRLLTDREKAHFDKERLAMENESIQQERVRLQAEIERMVKERQQLVGETERLRLQNVKLTAASEEQIKSIDSMKADRDAALNTIQQLESQLHQRRKVENEHELTIKTLESRLKHAEVTEISRLAMVNGSMKQECARLQAETERMTKKRQQLSDETERLRLENVKLTTTCEELTKSLDGFKTDREATIRTINQLESELHQRRILENEHEVTVKKLENQLEIAEAEACKMKEQCELAESRCQQTSNERLLALEKNRQGMEEDNRRLREELSGFQMELEVMEHKLQISEANFSNEAANAQEQCHRLSVYQRDLERQSAQLQEYQKQLGGCEDELTRRATRVQDLERQLAQAGLVGSSTSTAAREQLKKSQNQFAMEKSKILRQLDGERRRANEAERAAVALKNENMSKRKELEAVEKELCSLLSSRSLISSDRRHQTVASLAREAILALKNDFKAEATAVQTRWKQQTSVLNSKLEGLTAQLRASQSKLEALQSTSLHAENAKQSCEKKWSLRYEKLRMRKEEERQSLEEEIRIFQFKMTKAEEALSRARSDILALKRSSREEAQYDVHALKESNRLLFEEVQERRTSAKHAQKQYMQAVRENKELLKAIATYKDAIAGRDKDIEKYKSAVMKHAQQLQRRVEFGEVNQTLLEQLEQTQYMITETYKRWEDSPIVRGSVVGASDREESHDAAMSQLDEYIGRMHLVSERWGDFMKQSHELHRRYGKVWKTASRGFDRTKDQPRWVDDVERKCSRLLTEAVRVSEAMRDAVNHIAGILQTKHNEKKRIKKEGVVPVDKNAFVKQRDDTSSAWPSRNSDFLSDRLRPSRSVHRPTFESPTKKNGFDAPCRNSKTSTSARRTVNALNDSSLSSLVRVGIKVQDLEIEIRSAHD</sequence>
<dbReference type="Pfam" id="PF07989">
    <property type="entry name" value="Cnn_1N"/>
    <property type="match status" value="1"/>
</dbReference>
<name>A0A3M6VWB1_9STRA</name>
<dbReference type="AlphaFoldDB" id="A0A3M6VWB1"/>
<dbReference type="VEuPathDB" id="FungiDB:DD237_004015"/>
<feature type="coiled-coil region" evidence="3">
    <location>
        <begin position="664"/>
        <end position="705"/>
    </location>
</feature>
<feature type="coiled-coil region" evidence="3">
    <location>
        <begin position="156"/>
        <end position="207"/>
    </location>
</feature>
<keyword evidence="2" id="KW-0963">Cytoplasm</keyword>
<evidence type="ECO:0000313" key="7">
    <source>
        <dbReference type="Proteomes" id="UP000282087"/>
    </source>
</evidence>
<comment type="caution">
    <text evidence="6">The sequence shown here is derived from an EMBL/GenBank/DDBJ whole genome shotgun (WGS) entry which is preliminary data.</text>
</comment>
<evidence type="ECO:0000256" key="4">
    <source>
        <dbReference type="SAM" id="MobiDB-lite"/>
    </source>
</evidence>
<dbReference type="Proteomes" id="UP000282087">
    <property type="component" value="Unassembled WGS sequence"/>
</dbReference>
<reference evidence="6 7" key="1">
    <citation type="submission" date="2018-06" db="EMBL/GenBank/DDBJ databases">
        <title>Comparative genomics of downy mildews reveals potential adaptations to biotrophy.</title>
        <authorList>
            <person name="Fletcher K."/>
            <person name="Klosterman S.J."/>
            <person name="Derevnina L."/>
            <person name="Martin F."/>
            <person name="Koike S."/>
            <person name="Reyes Chin-Wo S."/>
            <person name="Mou B."/>
            <person name="Michelmore R."/>
        </authorList>
    </citation>
    <scope>NUCLEOTIDE SEQUENCE [LARGE SCALE GENOMIC DNA]</scope>
    <source>
        <strain evidence="6 7">R14</strain>
    </source>
</reference>
<feature type="region of interest" description="Disordered" evidence="4">
    <location>
        <begin position="112"/>
        <end position="138"/>
    </location>
</feature>